<dbReference type="GO" id="GO:0016757">
    <property type="term" value="F:glycosyltransferase activity"/>
    <property type="evidence" value="ECO:0007669"/>
    <property type="project" value="UniProtKB-KW"/>
</dbReference>
<dbReference type="PANTHER" id="PTHR43685">
    <property type="entry name" value="GLYCOSYLTRANSFERASE"/>
    <property type="match status" value="1"/>
</dbReference>
<comment type="caution">
    <text evidence="5">The sequence shown here is derived from an EMBL/GenBank/DDBJ whole genome shotgun (WGS) entry which is preliminary data.</text>
</comment>
<dbReference type="RefSeq" id="WP_244022021.1">
    <property type="nucleotide sequence ID" value="NZ_JALHLF010000063.1"/>
</dbReference>
<keyword evidence="3 5" id="KW-0808">Transferase</keyword>
<keyword evidence="6" id="KW-1185">Reference proteome</keyword>
<keyword evidence="2 5" id="KW-0328">Glycosyltransferase</keyword>
<evidence type="ECO:0000313" key="5">
    <source>
        <dbReference type="EMBL" id="MCJ2183837.1"/>
    </source>
</evidence>
<evidence type="ECO:0000256" key="3">
    <source>
        <dbReference type="ARBA" id="ARBA00022679"/>
    </source>
</evidence>
<dbReference type="PANTHER" id="PTHR43685:SF5">
    <property type="entry name" value="GLYCOSYLTRANSFERASE EPSE-RELATED"/>
    <property type="match status" value="1"/>
</dbReference>
<protein>
    <submittedName>
        <fullName evidence="5">Glycosyltransferase</fullName>
        <ecNumber evidence="5">2.4.-.-</ecNumber>
    </submittedName>
</protein>
<dbReference type="Gene3D" id="3.90.550.10">
    <property type="entry name" value="Spore Coat Polysaccharide Biosynthesis Protein SpsA, Chain A"/>
    <property type="match status" value="1"/>
</dbReference>
<feature type="domain" description="Glycosyltransferase 2-like" evidence="4">
    <location>
        <begin position="7"/>
        <end position="129"/>
    </location>
</feature>
<dbReference type="Proteomes" id="UP001162881">
    <property type="component" value="Unassembled WGS sequence"/>
</dbReference>
<dbReference type="InterPro" id="IPR029044">
    <property type="entry name" value="Nucleotide-diphossugar_trans"/>
</dbReference>
<dbReference type="EC" id="2.4.-.-" evidence="5"/>
<dbReference type="SUPFAM" id="SSF53448">
    <property type="entry name" value="Nucleotide-diphospho-sugar transferases"/>
    <property type="match status" value="1"/>
</dbReference>
<dbReference type="Pfam" id="PF00535">
    <property type="entry name" value="Glycos_transf_2"/>
    <property type="match status" value="1"/>
</dbReference>
<evidence type="ECO:0000313" key="6">
    <source>
        <dbReference type="Proteomes" id="UP001162881"/>
    </source>
</evidence>
<proteinExistence type="inferred from homology"/>
<accession>A0ABT0BFI5</accession>
<reference evidence="5" key="1">
    <citation type="submission" date="2022-03" db="EMBL/GenBank/DDBJ databases">
        <title>Identification of a novel bacterium isolated from mangrove sediments.</title>
        <authorList>
            <person name="Pan X."/>
        </authorList>
    </citation>
    <scope>NUCLEOTIDE SEQUENCE</scope>
    <source>
        <strain evidence="5">B1949</strain>
    </source>
</reference>
<organism evidence="5 6">
    <name type="scientific">Novosphingobium organovorum</name>
    <dbReference type="NCBI Taxonomy" id="2930092"/>
    <lineage>
        <taxon>Bacteria</taxon>
        <taxon>Pseudomonadati</taxon>
        <taxon>Pseudomonadota</taxon>
        <taxon>Alphaproteobacteria</taxon>
        <taxon>Sphingomonadales</taxon>
        <taxon>Sphingomonadaceae</taxon>
        <taxon>Novosphingobium</taxon>
    </lineage>
</organism>
<evidence type="ECO:0000259" key="4">
    <source>
        <dbReference type="Pfam" id="PF00535"/>
    </source>
</evidence>
<dbReference type="EMBL" id="JALHLF010000063">
    <property type="protein sequence ID" value="MCJ2183837.1"/>
    <property type="molecule type" value="Genomic_DNA"/>
</dbReference>
<evidence type="ECO:0000256" key="1">
    <source>
        <dbReference type="ARBA" id="ARBA00006739"/>
    </source>
</evidence>
<evidence type="ECO:0000256" key="2">
    <source>
        <dbReference type="ARBA" id="ARBA00022676"/>
    </source>
</evidence>
<gene>
    <name evidence="5" type="ORF">MTR62_14205</name>
</gene>
<dbReference type="InterPro" id="IPR001173">
    <property type="entry name" value="Glyco_trans_2-like"/>
</dbReference>
<name>A0ABT0BFI5_9SPHN</name>
<comment type="similarity">
    <text evidence="1">Belongs to the glycosyltransferase 2 family.</text>
</comment>
<dbReference type="InterPro" id="IPR050834">
    <property type="entry name" value="Glycosyltransf_2"/>
</dbReference>
<sequence>MALPRISVLMTAYNVEPYVGAAIESILAQSVPDFELLVLDDRSSDATGAVIARHAASDSRMRIVPTREKGRVPGLNTLLAEARAPWIAIMDSDDIALPDRFEKQLAFLDAHPECGVLGGVARNIDASGTLLAPPSEPIAQTHEAIVADKANGIPMRNPTAMIARDLLQAVGGWRRPFRFAQDYDLYLRLHTLTRLANLPDTLLHYRIHPQQVSTHSALAQTHSAMVAWLSCEARLAGRADPLDTLGALPAIGTLDALFGVSDADARARRAVIERILYAPERLAADGLPIAIAHTRDPGGKARLARVPLRLARAGHPLAALRLGLALARPLSRPDARPVVRA</sequence>